<dbReference type="InterPro" id="IPR042188">
    <property type="entry name" value="MmgE/PrpD_sf_2"/>
</dbReference>
<dbReference type="EMBL" id="UOFS01000037">
    <property type="protein sequence ID" value="VAW98412.1"/>
    <property type="molecule type" value="Genomic_DNA"/>
</dbReference>
<evidence type="ECO:0000313" key="5">
    <source>
        <dbReference type="EMBL" id="VAW98412.1"/>
    </source>
</evidence>
<dbReference type="NCBIfam" id="NF006943">
    <property type="entry name" value="PRK09425.1"/>
    <property type="match status" value="1"/>
</dbReference>
<dbReference type="Gene3D" id="1.10.4100.10">
    <property type="entry name" value="2-methylcitrate dehydratase PrpD"/>
    <property type="match status" value="1"/>
</dbReference>
<evidence type="ECO:0000259" key="4">
    <source>
        <dbReference type="Pfam" id="PF19305"/>
    </source>
</evidence>
<reference evidence="5" key="1">
    <citation type="submission" date="2018-06" db="EMBL/GenBank/DDBJ databases">
        <authorList>
            <person name="Zhirakovskaya E."/>
        </authorList>
    </citation>
    <scope>NUCLEOTIDE SEQUENCE</scope>
</reference>
<dbReference type="NCBIfam" id="TIGR02330">
    <property type="entry name" value="prpD"/>
    <property type="match status" value="1"/>
</dbReference>
<dbReference type="InterPro" id="IPR012705">
    <property type="entry name" value="2Me_IsoCit_deHydtase_PrpD"/>
</dbReference>
<organism evidence="5">
    <name type="scientific">hydrothermal vent metagenome</name>
    <dbReference type="NCBI Taxonomy" id="652676"/>
    <lineage>
        <taxon>unclassified sequences</taxon>
        <taxon>metagenomes</taxon>
        <taxon>ecological metagenomes</taxon>
    </lineage>
</organism>
<dbReference type="GO" id="GO:0047547">
    <property type="term" value="F:2-methylcitrate dehydratase activity"/>
    <property type="evidence" value="ECO:0007669"/>
    <property type="project" value="UniProtKB-EC"/>
</dbReference>
<accession>A0A3B1AEM2</accession>
<keyword evidence="2 5" id="KW-0456">Lyase</keyword>
<dbReference type="AlphaFoldDB" id="A0A3B1AEM2"/>
<feature type="domain" description="MmgE/PrpD C-terminal" evidence="4">
    <location>
        <begin position="281"/>
        <end position="460"/>
    </location>
</feature>
<dbReference type="GO" id="GO:0051537">
    <property type="term" value="F:2 iron, 2 sulfur cluster binding"/>
    <property type="evidence" value="ECO:0007669"/>
    <property type="project" value="InterPro"/>
</dbReference>
<dbReference type="InterPro" id="IPR045337">
    <property type="entry name" value="MmgE_PrpD_C"/>
</dbReference>
<dbReference type="Gene3D" id="3.30.1330.120">
    <property type="entry name" value="2-methylcitrate dehydratase PrpD"/>
    <property type="match status" value="1"/>
</dbReference>
<protein>
    <submittedName>
        <fullName evidence="5">2-methylcitrate dehydratase</fullName>
        <ecNumber evidence="5">4.2.1.79</ecNumber>
    </submittedName>
</protein>
<dbReference type="InterPro" id="IPR036148">
    <property type="entry name" value="MmgE/PrpD_sf"/>
</dbReference>
<dbReference type="InterPro" id="IPR042183">
    <property type="entry name" value="MmgE/PrpD_sf_1"/>
</dbReference>
<evidence type="ECO:0000256" key="1">
    <source>
        <dbReference type="ARBA" id="ARBA00006174"/>
    </source>
</evidence>
<sequence length="481" mass="54861">MSKRTKTLSFDSELKKIVHYCYSSSEFSTITLKQAHIALLDAMSCALMSLQNNKCIRHLGPVVPDAELSNGARVPGTNFKLDPIQSSYNISCMIRWLDYNDTWLAKEWGHPSDNIGAILSCADYHSRHSDTTYTMLDILSAMIKAYEIQGILALENSFNALGFDHVILVRIASTALSVMLLGGNELQMLNALSNAFADGVSLRVYRHGENTEQRKSWAAADASSRGVRHAIWAIHDEPGYASVLSDNTWGFNHVVLKNQALIIKQQYQHYVIDNILYKICYPVEFHAQTAVECAIKLYEVFVEKYNADVSRILKIKIYTQQAAMKIINKSGELRNAADRDHCIQYAVSIALINGSLTTEHYHDNYALEKINREKIRSITDKIIVYEDPIYTTDYYDNNKRAIANRIHILFDDQQEFIEEVIYPIGHSKRRKESLPLLEKKYVTAVSKHYSNEKTQSILNSNVNFDDFLAMTITEWMTLMQN</sequence>
<gene>
    <name evidence="5" type="ORF">MNBD_GAMMA22-2492</name>
</gene>
<dbReference type="PANTHER" id="PTHR16943">
    <property type="entry name" value="2-METHYLCITRATE DEHYDRATASE-RELATED"/>
    <property type="match status" value="1"/>
</dbReference>
<dbReference type="PANTHER" id="PTHR16943:SF16">
    <property type="entry name" value="2-METHYLCITRATE DEHYDRATASE-RELATED"/>
    <property type="match status" value="1"/>
</dbReference>
<dbReference type="GO" id="GO:0019679">
    <property type="term" value="P:propionate metabolic process, methylcitrate cycle"/>
    <property type="evidence" value="ECO:0007669"/>
    <property type="project" value="InterPro"/>
</dbReference>
<dbReference type="InterPro" id="IPR005656">
    <property type="entry name" value="MmgE_PrpD"/>
</dbReference>
<evidence type="ECO:0000259" key="3">
    <source>
        <dbReference type="Pfam" id="PF03972"/>
    </source>
</evidence>
<name>A0A3B1AEM2_9ZZZZ</name>
<dbReference type="InterPro" id="IPR045336">
    <property type="entry name" value="MmgE_PrpD_N"/>
</dbReference>
<comment type="similarity">
    <text evidence="1">Belongs to the PrpD family.</text>
</comment>
<dbReference type="EC" id="4.2.1.79" evidence="5"/>
<proteinExistence type="inferred from homology"/>
<feature type="domain" description="MmgE/PrpD N-terminal" evidence="3">
    <location>
        <begin position="29"/>
        <end position="259"/>
    </location>
</feature>
<dbReference type="Pfam" id="PF19305">
    <property type="entry name" value="MmgE_PrpD_C"/>
    <property type="match status" value="1"/>
</dbReference>
<evidence type="ECO:0000256" key="2">
    <source>
        <dbReference type="ARBA" id="ARBA00023239"/>
    </source>
</evidence>
<dbReference type="Pfam" id="PF03972">
    <property type="entry name" value="MmgE_PrpD_N"/>
    <property type="match status" value="1"/>
</dbReference>
<dbReference type="SUPFAM" id="SSF103378">
    <property type="entry name" value="2-methylcitrate dehydratase PrpD"/>
    <property type="match status" value="1"/>
</dbReference>